<dbReference type="Proteomes" id="UP001139451">
    <property type="component" value="Unassembled WGS sequence"/>
</dbReference>
<dbReference type="AlphaFoldDB" id="A0A9X2HEE2"/>
<gene>
    <name evidence="1" type="ORF">M9978_02455</name>
</gene>
<name>A0A9X2HEE2_9SPHN</name>
<protein>
    <submittedName>
        <fullName evidence="1">Uncharacterized protein</fullName>
    </submittedName>
</protein>
<accession>A0A9X2HEE2</accession>
<proteinExistence type="predicted"/>
<evidence type="ECO:0000313" key="2">
    <source>
        <dbReference type="Proteomes" id="UP001139451"/>
    </source>
</evidence>
<comment type="caution">
    <text evidence="1">The sequence shown here is derived from an EMBL/GenBank/DDBJ whole genome shotgun (WGS) entry which is preliminary data.</text>
</comment>
<keyword evidence="2" id="KW-1185">Reference proteome</keyword>
<dbReference type="RefSeq" id="WP_254291256.1">
    <property type="nucleotide sequence ID" value="NZ_JAMLDX010000001.1"/>
</dbReference>
<evidence type="ECO:0000313" key="1">
    <source>
        <dbReference type="EMBL" id="MCP3729278.1"/>
    </source>
</evidence>
<reference evidence="1" key="1">
    <citation type="submission" date="2022-05" db="EMBL/GenBank/DDBJ databases">
        <title>Sphingomonas sp. strain MG17 Genome sequencing and assembly.</title>
        <authorList>
            <person name="Kim I."/>
        </authorList>
    </citation>
    <scope>NUCLEOTIDE SEQUENCE</scope>
    <source>
        <strain evidence="1">MG17</strain>
    </source>
</reference>
<organism evidence="1 2">
    <name type="scientific">Sphingomonas tagetis</name>
    <dbReference type="NCBI Taxonomy" id="2949092"/>
    <lineage>
        <taxon>Bacteria</taxon>
        <taxon>Pseudomonadati</taxon>
        <taxon>Pseudomonadota</taxon>
        <taxon>Alphaproteobacteria</taxon>
        <taxon>Sphingomonadales</taxon>
        <taxon>Sphingomonadaceae</taxon>
        <taxon>Sphingomonas</taxon>
    </lineage>
</organism>
<sequence>MFLRGEGFHLGTEYTLAPERANLKVNAVAFIEHHFLRTGDGCSLRELAAALGHIPCEKARRLVKQLARDEKILRFPGVPRGLLPIGEQARALQLLRKAGYVINPGKLELVAPPVSNSPLPVPIELEHIPDIEFGGGVQHGSDGAGRRPGGA</sequence>
<dbReference type="EMBL" id="JAMLDX010000001">
    <property type="protein sequence ID" value="MCP3729278.1"/>
    <property type="molecule type" value="Genomic_DNA"/>
</dbReference>